<dbReference type="KEGG" id="gms:SOIL9_49530"/>
<evidence type="ECO:0000259" key="2">
    <source>
        <dbReference type="PROSITE" id="PS51194"/>
    </source>
</evidence>
<dbReference type="GO" id="GO:0003677">
    <property type="term" value="F:DNA binding"/>
    <property type="evidence" value="ECO:0007669"/>
    <property type="project" value="InterPro"/>
</dbReference>
<sequence>MNEAETCRTLVRPKLETAGWEANGDTFYREQIGITAGRIVLPGGKPRRLKKKIPDFLLYFTRDVLLAVVEAKSNIRPAGDGLQQAKDYAQILGLYFAFATNGTKVIEYDYFTHTETERADFPTPTELWQRYLKGMSLAPGYTDALLVPDYHWPDKRPRYFQRVAIERALQAIVGKQQRRCLLTLATGTGKTTVAFQICWKLWSAYWNAKGEPKRRPRILFLADRNKLVDDPKDRDFAPFGDTRLRIQGKAEKGREMYFALYQSLAGADGVPGLYQQYARDYFDLIVIDECHRGSANDEGRWREILDYFEPAYQLGMTATPLREENKDSYLYFGNPLYTYSLKQGIEDGFLAPYRVHRIVTSFDAIGWRPNKGQKDKDKNPIPDRLFQTKDFERVISIEARNKAVAVHLTNFLKRNGRYDKTIVFCADQDHADIMRQELHNLNKDLAPAAVQVGSSYVARVTADEGERGAGFLDDFQDLEKDFPVILTTSQLLTTGVDAPTCRNVVLFRPVNSMTEFKQIIGRGTRCREDKGKLFFNILDYTGSATEKFADPDFDGQPPEVTAEEIDEYGQTVATETTTNPEPDEDFNVPAGILPEQTGGRVKLRVHGGPGWIDTEVTYDLDASGKQLRVGDMPRFTAEEVRDLFADADALRTQWANPEGRKAVLEELDQRAIDLRVLAAEVGEPDADPFDLLCHLAYKSPLLTRKQRADKLRASAAAFLAGFGPPARPVLEALIDKYVEHGIGEFELPDALKVPPLSAFGPPGEIVARFSGPSQLLAAVDALQEKLYAG</sequence>
<dbReference type="InterPro" id="IPR027417">
    <property type="entry name" value="P-loop_NTPase"/>
</dbReference>
<dbReference type="GO" id="GO:0016787">
    <property type="term" value="F:hydrolase activity"/>
    <property type="evidence" value="ECO:0007669"/>
    <property type="project" value="InterPro"/>
</dbReference>
<dbReference type="Pfam" id="PF00271">
    <property type="entry name" value="Helicase_C"/>
    <property type="match status" value="1"/>
</dbReference>
<dbReference type="InterPro" id="IPR013670">
    <property type="entry name" value="EcoEI_R_C_dom"/>
</dbReference>
<dbReference type="GO" id="GO:0005524">
    <property type="term" value="F:ATP binding"/>
    <property type="evidence" value="ECO:0007669"/>
    <property type="project" value="InterPro"/>
</dbReference>
<evidence type="ECO:0000259" key="1">
    <source>
        <dbReference type="PROSITE" id="PS51192"/>
    </source>
</evidence>
<protein>
    <recommendedName>
        <fullName evidence="5">Helicase ATP-binding domain-containing protein</fullName>
    </recommendedName>
</protein>
<dbReference type="SUPFAM" id="SSF52540">
    <property type="entry name" value="P-loop containing nucleoside triphosphate hydrolases"/>
    <property type="match status" value="1"/>
</dbReference>
<dbReference type="SMART" id="SM00487">
    <property type="entry name" value="DEXDc"/>
    <property type="match status" value="1"/>
</dbReference>
<organism evidence="3 4">
    <name type="scientific">Gemmata massiliana</name>
    <dbReference type="NCBI Taxonomy" id="1210884"/>
    <lineage>
        <taxon>Bacteria</taxon>
        <taxon>Pseudomonadati</taxon>
        <taxon>Planctomycetota</taxon>
        <taxon>Planctomycetia</taxon>
        <taxon>Gemmatales</taxon>
        <taxon>Gemmataceae</taxon>
        <taxon>Gemmata</taxon>
    </lineage>
</organism>
<dbReference type="PROSITE" id="PS51192">
    <property type="entry name" value="HELICASE_ATP_BIND_1"/>
    <property type="match status" value="1"/>
</dbReference>
<keyword evidence="3" id="KW-0547">Nucleotide-binding</keyword>
<dbReference type="EMBL" id="LR593886">
    <property type="protein sequence ID" value="VTR92761.1"/>
    <property type="molecule type" value="Genomic_DNA"/>
</dbReference>
<dbReference type="GO" id="GO:0005829">
    <property type="term" value="C:cytosol"/>
    <property type="evidence" value="ECO:0007669"/>
    <property type="project" value="TreeGrafter"/>
</dbReference>
<dbReference type="Gene3D" id="3.90.1570.30">
    <property type="match status" value="1"/>
</dbReference>
<dbReference type="GO" id="GO:0006304">
    <property type="term" value="P:DNA modification"/>
    <property type="evidence" value="ECO:0007669"/>
    <property type="project" value="InterPro"/>
</dbReference>
<keyword evidence="3" id="KW-0378">Hydrolase</keyword>
<dbReference type="GO" id="GO:0004386">
    <property type="term" value="F:helicase activity"/>
    <property type="evidence" value="ECO:0007669"/>
    <property type="project" value="UniProtKB-KW"/>
</dbReference>
<dbReference type="Pfam" id="PF08463">
    <property type="entry name" value="EcoEI_R_C"/>
    <property type="match status" value="1"/>
</dbReference>
<dbReference type="Gene3D" id="3.40.50.300">
    <property type="entry name" value="P-loop containing nucleotide triphosphate hydrolases"/>
    <property type="match status" value="2"/>
</dbReference>
<dbReference type="Proteomes" id="UP000464178">
    <property type="component" value="Chromosome"/>
</dbReference>
<keyword evidence="3" id="KW-0067">ATP-binding</keyword>
<feature type="domain" description="Helicase C-terminal" evidence="2">
    <location>
        <begin position="407"/>
        <end position="569"/>
    </location>
</feature>
<feature type="domain" description="Helicase ATP-binding" evidence="1">
    <location>
        <begin position="171"/>
        <end position="338"/>
    </location>
</feature>
<dbReference type="REBASE" id="377820">
    <property type="entry name" value="Gma9ORF49540P"/>
</dbReference>
<dbReference type="PANTHER" id="PTHR47396">
    <property type="entry name" value="TYPE I RESTRICTION ENZYME ECOKI R PROTEIN"/>
    <property type="match status" value="1"/>
</dbReference>
<dbReference type="Pfam" id="PF04851">
    <property type="entry name" value="ResIII"/>
    <property type="match status" value="1"/>
</dbReference>
<evidence type="ECO:0000313" key="4">
    <source>
        <dbReference type="Proteomes" id="UP000464178"/>
    </source>
</evidence>
<gene>
    <name evidence="3" type="ORF">SOIL9_49530</name>
</gene>
<dbReference type="AlphaFoldDB" id="A0A6P2CUU7"/>
<evidence type="ECO:0008006" key="5">
    <source>
        <dbReference type="Google" id="ProtNLM"/>
    </source>
</evidence>
<dbReference type="PANTHER" id="PTHR47396:SF1">
    <property type="entry name" value="ATP-DEPENDENT HELICASE IRC3-RELATED"/>
    <property type="match status" value="1"/>
</dbReference>
<dbReference type="CDD" id="cd18799">
    <property type="entry name" value="SF2_C_EcoAI-like"/>
    <property type="match status" value="1"/>
</dbReference>
<dbReference type="CDD" id="cd18032">
    <property type="entry name" value="DEXHc_RE_I_III_res"/>
    <property type="match status" value="1"/>
</dbReference>
<dbReference type="InterPro" id="IPR001650">
    <property type="entry name" value="Helicase_C-like"/>
</dbReference>
<evidence type="ECO:0000313" key="3">
    <source>
        <dbReference type="EMBL" id="VTR92761.1"/>
    </source>
</evidence>
<proteinExistence type="predicted"/>
<dbReference type="PROSITE" id="PS51194">
    <property type="entry name" value="HELICASE_CTER"/>
    <property type="match status" value="1"/>
</dbReference>
<dbReference type="NCBIfam" id="NF046051">
    <property type="entry name" value="restrict_EcoAI"/>
    <property type="match status" value="1"/>
</dbReference>
<accession>A0A6P2CUU7</accession>
<dbReference type="InterPro" id="IPR006935">
    <property type="entry name" value="Helicase/UvrB_N"/>
</dbReference>
<dbReference type="InterPro" id="IPR050742">
    <property type="entry name" value="Helicase_Restrict-Modif_Enz"/>
</dbReference>
<reference evidence="3 4" key="1">
    <citation type="submission" date="2019-05" db="EMBL/GenBank/DDBJ databases">
        <authorList>
            <consortium name="Science for Life Laboratories"/>
        </authorList>
    </citation>
    <scope>NUCLEOTIDE SEQUENCE [LARGE SCALE GENOMIC DNA]</scope>
    <source>
        <strain evidence="3">Soil9</strain>
    </source>
</reference>
<dbReference type="InterPro" id="IPR014001">
    <property type="entry name" value="Helicase_ATP-bd"/>
</dbReference>
<dbReference type="RefSeq" id="WP_162667580.1">
    <property type="nucleotide sequence ID" value="NZ_LR593886.1"/>
</dbReference>
<keyword evidence="4" id="KW-1185">Reference proteome</keyword>
<keyword evidence="3" id="KW-0347">Helicase</keyword>
<name>A0A6P2CUU7_9BACT</name>